<evidence type="ECO:0000313" key="2">
    <source>
        <dbReference type="EMBL" id="ATX70781.1"/>
    </source>
</evidence>
<dbReference type="GO" id="GO:0005829">
    <property type="term" value="C:cytosol"/>
    <property type="evidence" value="ECO:0007669"/>
    <property type="project" value="TreeGrafter"/>
</dbReference>
<dbReference type="PRINTS" id="PR00131">
    <property type="entry name" value="GLHYDRLASE1"/>
</dbReference>
<dbReference type="SUPFAM" id="SSF51445">
    <property type="entry name" value="(Trans)glycosidases"/>
    <property type="match status" value="1"/>
</dbReference>
<proteinExistence type="inferred from homology"/>
<dbReference type="EMBL" id="CP024870">
    <property type="protein sequence ID" value="ATX70781.1"/>
    <property type="molecule type" value="Genomic_DNA"/>
</dbReference>
<protein>
    <submittedName>
        <fullName evidence="2">6-phospho-beta-glucosidase</fullName>
    </submittedName>
</protein>
<dbReference type="GO" id="GO:0008422">
    <property type="term" value="F:beta-glucosidase activity"/>
    <property type="evidence" value="ECO:0007669"/>
    <property type="project" value="TreeGrafter"/>
</dbReference>
<dbReference type="GO" id="GO:0016052">
    <property type="term" value="P:carbohydrate catabolic process"/>
    <property type="evidence" value="ECO:0007669"/>
    <property type="project" value="TreeGrafter"/>
</dbReference>
<sequence length="458" mass="53187">MIKFKDSFVFGGSMSSIQNDGQGPFEAYRSNYDLVWEKKSDLFFNKIGHHKTCDFMNTYKEDLVLLKACGIDAIRHSFALSKLFPTADVKPNPILVKYYHELIAEMKKNNIKPMMTIMHFDMPEWMALEGGLASEVFVDKFLKMSQFIIDEYGAELEFIATFNEPIIQCGSCFLVQGEGGFYPHEFNMQKYFDAINNVIISTAKTIAYLKTTNKKVKVGIVVDLSPAYPRNSLNQKDLEAVKYFTAYREESLLIPLANGEVPQLYFKMIDELGCSNNLSKNLDLISKNKSMWIGINYYIPSYIKEPKPNADLKKFERYFSNWDKPIVTMNKSRGWIIKPDTMYEIGMMMKNKYHNIEWFITENGIAIEDEAVDYTFEGKIIDDYRIEFYQEHLKELHKAITAGSNCSGYLIWTPIDSWSYMNAYKNRYGLIQLDLETYKKIPKKSATWFKELSVKKGF</sequence>
<comment type="similarity">
    <text evidence="1">Belongs to the glycosyl hydrolase 1 family.</text>
</comment>
<dbReference type="RefSeq" id="WP_100254340.1">
    <property type="nucleotide sequence ID" value="NZ_CP015819.1"/>
</dbReference>
<dbReference type="OrthoDB" id="9765195at2"/>
<dbReference type="PANTHER" id="PTHR10353">
    <property type="entry name" value="GLYCOSYL HYDROLASE"/>
    <property type="match status" value="1"/>
</dbReference>
<dbReference type="AlphaFoldDB" id="A0A1Y0L063"/>
<dbReference type="InterPro" id="IPR001360">
    <property type="entry name" value="Glyco_hydro_1"/>
</dbReference>
<gene>
    <name evidence="2" type="primary">bglA</name>
    <name evidence="2" type="ORF">SCLAR_v1c04570</name>
</gene>
<dbReference type="Proteomes" id="UP000231179">
    <property type="component" value="Chromosome"/>
</dbReference>
<name>A0A1Y0L063_9MOLU</name>
<evidence type="ECO:0000256" key="1">
    <source>
        <dbReference type="RuleBase" id="RU003690"/>
    </source>
</evidence>
<evidence type="ECO:0000313" key="3">
    <source>
        <dbReference type="Proteomes" id="UP000231179"/>
    </source>
</evidence>
<reference evidence="2 3" key="1">
    <citation type="submission" date="2017-11" db="EMBL/GenBank/DDBJ databases">
        <title>Complete genome sequence of Spiroplasma clarkii CN-5 (DSM 19994).</title>
        <authorList>
            <person name="Tsai Y.-M."/>
            <person name="Chang A."/>
            <person name="Lo W.-S."/>
            <person name="Kuo C.-H."/>
        </authorList>
    </citation>
    <scope>NUCLEOTIDE SEQUENCE [LARGE SCALE GENOMIC DNA]</scope>
    <source>
        <strain evidence="2 3">CN-5</strain>
    </source>
</reference>
<dbReference type="InterPro" id="IPR017853">
    <property type="entry name" value="GH"/>
</dbReference>
<keyword evidence="3" id="KW-1185">Reference proteome</keyword>
<accession>A0A1Y0L063</accession>
<dbReference type="PANTHER" id="PTHR10353:SF139">
    <property type="entry name" value="6-PHOSPHO-BETA-GLUCOSIDASE GMUD"/>
    <property type="match status" value="1"/>
</dbReference>
<organism evidence="2 3">
    <name type="scientific">Spiroplasma clarkii</name>
    <dbReference type="NCBI Taxonomy" id="2139"/>
    <lineage>
        <taxon>Bacteria</taxon>
        <taxon>Bacillati</taxon>
        <taxon>Mycoplasmatota</taxon>
        <taxon>Mollicutes</taxon>
        <taxon>Entomoplasmatales</taxon>
        <taxon>Spiroplasmataceae</taxon>
        <taxon>Spiroplasma</taxon>
    </lineage>
</organism>
<dbReference type="KEGG" id="scla:SCLARK_00705"/>
<dbReference type="Pfam" id="PF00232">
    <property type="entry name" value="Glyco_hydro_1"/>
    <property type="match status" value="1"/>
</dbReference>
<dbReference type="Gene3D" id="3.20.20.80">
    <property type="entry name" value="Glycosidases"/>
    <property type="match status" value="1"/>
</dbReference>